<name>A0A9Q8SXV6_9PEZI</name>
<keyword evidence="3" id="KW-1185">Reference proteome</keyword>
<feature type="region of interest" description="Disordered" evidence="1">
    <location>
        <begin position="329"/>
        <end position="367"/>
    </location>
</feature>
<dbReference type="Proteomes" id="UP000830671">
    <property type="component" value="Chromosome 5"/>
</dbReference>
<feature type="compositionally biased region" description="Polar residues" evidence="1">
    <location>
        <begin position="356"/>
        <end position="367"/>
    </location>
</feature>
<dbReference type="EMBL" id="CP019477">
    <property type="protein sequence ID" value="UQC84632.1"/>
    <property type="molecule type" value="Genomic_DNA"/>
</dbReference>
<dbReference type="RefSeq" id="XP_049146249.1">
    <property type="nucleotide sequence ID" value="XM_049289105.1"/>
</dbReference>
<evidence type="ECO:0000313" key="3">
    <source>
        <dbReference type="Proteomes" id="UP000830671"/>
    </source>
</evidence>
<feature type="compositionally biased region" description="Basic and acidic residues" evidence="1">
    <location>
        <begin position="655"/>
        <end position="667"/>
    </location>
</feature>
<feature type="compositionally biased region" description="Low complexity" evidence="1">
    <location>
        <begin position="202"/>
        <end position="216"/>
    </location>
</feature>
<dbReference type="KEGG" id="clup:CLUP02_10129"/>
<feature type="compositionally biased region" description="Polar residues" evidence="1">
    <location>
        <begin position="89"/>
        <end position="114"/>
    </location>
</feature>
<evidence type="ECO:0000256" key="1">
    <source>
        <dbReference type="SAM" id="MobiDB-lite"/>
    </source>
</evidence>
<accession>A0A9Q8SXV6</accession>
<feature type="compositionally biased region" description="Basic and acidic residues" evidence="1">
    <location>
        <begin position="242"/>
        <end position="259"/>
    </location>
</feature>
<proteinExistence type="predicted"/>
<feature type="region of interest" description="Disordered" evidence="1">
    <location>
        <begin position="655"/>
        <end position="731"/>
    </location>
</feature>
<sequence length="840" mass="92381">MTETSRTNDNLRTWLPCMKKKESTNAYGWRAFARPGQYSLPKRVPMESHLPGSPTQARCSSPKDFVRGDMKPAPLRLSPKSKETDEASGVSQQQPGASFIENATSTDEFTTTEQFNDKLPRHPTQLKTPPLAAVVSKFEILDIMTDLETQATASHGASSVEVPRSPAENRAVRKEIGFSVKSGPAKESPPGPGYEEVVELQSIPSPSQISPRRSPSCEPQNSLQTGIRAAVEQTTYTFDPFTGERRPNKAGRSADGRQRSLVAERRQLFEAPMGKYDTLSNAGLHGMLMVCVGGVRTNLPVPTFSNYGITPQTQTPCCTLPRTKTWKLRSNDIEAPEDSPQGRAEPPLDPRLVNAGDQTKTAVEGSWTRSISKSLGYSFGQRSRPTREKTQTEQITVFRGHRDRGKLFGLWPRAMDALHSRDASTSNLEHGIAQAPDRPTDQVDLEISQSISRDSTRSSVPQSEYYESKEKLQTEHATSMTGLLESSGNAAIVTAQSKVASLRTLFDESANDTGPNSGSRLRRSHTGPANRWSANGNSQMAFQPGHGQQLQYEASTNGAIRCSFQSTVGARISKGSTSSSLKDRINTLEAICRMDAETRPSANKTILVPTSRIAGPGREADGLKTHSENRFESLGFKRGREVWRKISASWEKGRLEKGKRDENDHTKRNVTKSPEPPTWQGSYLTIARSDDKQLANCSPEKPKTRHPAASASASSRDRPSRKSTSAIPRECLSTGHSLDGCLSEQKRVLPLSTTGPVVTSTWWQLGSSSSYAPWRTRWDALSGDAHGTSWARWRAPRDRRIVAAGAECRMYHSRPMSTVQLSKMRKAANRQSETSISNGN</sequence>
<feature type="region of interest" description="Disordered" evidence="1">
    <location>
        <begin position="202"/>
        <end position="222"/>
    </location>
</feature>
<evidence type="ECO:0000313" key="2">
    <source>
        <dbReference type="EMBL" id="UQC84632.1"/>
    </source>
</evidence>
<gene>
    <name evidence="2" type="ORF">CLUP02_10129</name>
</gene>
<protein>
    <submittedName>
        <fullName evidence="2">Uncharacterized protein</fullName>
    </submittedName>
</protein>
<feature type="region of interest" description="Disordered" evidence="1">
    <location>
        <begin position="508"/>
        <end position="531"/>
    </location>
</feature>
<feature type="region of interest" description="Disordered" evidence="1">
    <location>
        <begin position="239"/>
        <end position="259"/>
    </location>
</feature>
<dbReference type="AlphaFoldDB" id="A0A9Q8SXV6"/>
<dbReference type="GeneID" id="73344115"/>
<feature type="region of interest" description="Disordered" evidence="1">
    <location>
        <begin position="43"/>
        <end position="127"/>
    </location>
</feature>
<reference evidence="2" key="1">
    <citation type="journal article" date="2021" name="Mol. Plant Microbe Interact.">
        <title>Complete Genome Sequence of the Plant-Pathogenic Fungus Colletotrichum lupini.</title>
        <authorList>
            <person name="Baroncelli R."/>
            <person name="Pensec F."/>
            <person name="Da Lio D."/>
            <person name="Boufleur T."/>
            <person name="Vicente I."/>
            <person name="Sarrocco S."/>
            <person name="Picot A."/>
            <person name="Baraldi E."/>
            <person name="Sukno S."/>
            <person name="Thon M."/>
            <person name="Le Floch G."/>
        </authorList>
    </citation>
    <scope>NUCLEOTIDE SEQUENCE</scope>
    <source>
        <strain evidence="2">IMI 504893</strain>
    </source>
</reference>
<organism evidence="2 3">
    <name type="scientific">Colletotrichum lupini</name>
    <dbReference type="NCBI Taxonomy" id="145971"/>
    <lineage>
        <taxon>Eukaryota</taxon>
        <taxon>Fungi</taxon>
        <taxon>Dikarya</taxon>
        <taxon>Ascomycota</taxon>
        <taxon>Pezizomycotina</taxon>
        <taxon>Sordariomycetes</taxon>
        <taxon>Hypocreomycetidae</taxon>
        <taxon>Glomerellales</taxon>
        <taxon>Glomerellaceae</taxon>
        <taxon>Colletotrichum</taxon>
        <taxon>Colletotrichum acutatum species complex</taxon>
    </lineage>
</organism>